<feature type="transmembrane region" description="Helical" evidence="1">
    <location>
        <begin position="130"/>
        <end position="154"/>
    </location>
</feature>
<feature type="transmembrane region" description="Helical" evidence="1">
    <location>
        <begin position="96"/>
        <end position="118"/>
    </location>
</feature>
<feature type="transmembrane region" description="Helical" evidence="1">
    <location>
        <begin position="21"/>
        <end position="39"/>
    </location>
</feature>
<accession>A0AAC9RU35</accession>
<evidence type="ECO:0000313" key="3">
    <source>
        <dbReference type="Proteomes" id="UP000242864"/>
    </source>
</evidence>
<feature type="transmembrane region" description="Helical" evidence="1">
    <location>
        <begin position="161"/>
        <end position="177"/>
    </location>
</feature>
<evidence type="ECO:0000256" key="1">
    <source>
        <dbReference type="SAM" id="Phobius"/>
    </source>
</evidence>
<keyword evidence="1" id="KW-0472">Membrane</keyword>
<dbReference type="RefSeq" id="WP_085237348.1">
    <property type="nucleotide sequence ID" value="NZ_CP020773.1"/>
</dbReference>
<dbReference type="EMBL" id="CP020773">
    <property type="protein sequence ID" value="ARJ50870.1"/>
    <property type="molecule type" value="Genomic_DNA"/>
</dbReference>
<keyword evidence="1" id="KW-0812">Transmembrane</keyword>
<feature type="transmembrane region" description="Helical" evidence="1">
    <location>
        <begin position="208"/>
        <end position="235"/>
    </location>
</feature>
<dbReference type="Proteomes" id="UP000242864">
    <property type="component" value="Chromosome"/>
</dbReference>
<dbReference type="AlphaFoldDB" id="A0AAC9RU35"/>
<organism evidence="2 3">
    <name type="scientific">Staphylococcus lutrae</name>
    <dbReference type="NCBI Taxonomy" id="155085"/>
    <lineage>
        <taxon>Bacteria</taxon>
        <taxon>Bacillati</taxon>
        <taxon>Bacillota</taxon>
        <taxon>Bacilli</taxon>
        <taxon>Bacillales</taxon>
        <taxon>Staphylococcaceae</taxon>
        <taxon>Staphylococcus</taxon>
    </lineage>
</organism>
<protein>
    <recommendedName>
        <fullName evidence="4">ABC-2 type transporter domain-containing protein</fullName>
    </recommendedName>
</protein>
<feature type="transmembrane region" description="Helical" evidence="1">
    <location>
        <begin position="51"/>
        <end position="75"/>
    </location>
</feature>
<reference evidence="2 3" key="1">
    <citation type="submission" date="2017-04" db="EMBL/GenBank/DDBJ databases">
        <authorList>
            <person name="Veseli I.A."/>
            <person name="Tang C."/>
            <person name="Pombert J.-F."/>
        </authorList>
    </citation>
    <scope>NUCLEOTIDE SEQUENCE [LARGE SCALE GENOMIC DNA]</scope>
    <source>
        <strain evidence="2 3">ATCC 700373</strain>
    </source>
</reference>
<evidence type="ECO:0008006" key="4">
    <source>
        <dbReference type="Google" id="ProtNLM"/>
    </source>
</evidence>
<keyword evidence="3" id="KW-1185">Reference proteome</keyword>
<gene>
    <name evidence="2" type="ORF">B5P37_05810</name>
</gene>
<evidence type="ECO:0000313" key="2">
    <source>
        <dbReference type="EMBL" id="ARJ50870.1"/>
    </source>
</evidence>
<name>A0AAC9RU35_9STAP</name>
<sequence>MSQTKSFFVFYIKMLLKDKITMIWTIVLPIILAIISYYPNGSSSYTEIEKQYLIVSFWAFIVAITFINGIGMQISRIREDGLLKTFVMITGQKFPFILAIILSQCLLSLISILVFNLTVGSLLHVLTTKLIFTTLIFIVLCVPISFFFLVLAFIPVKVDTLTTIVNILTIFLFYINSRTDNQFYGLEWLNPLYLFNEISRNLLSYDNFISFVHLITPLFFYVLYIVIGLLCMKYININSKTMR</sequence>
<keyword evidence="1" id="KW-1133">Transmembrane helix</keyword>
<dbReference type="KEGG" id="slz:B5P37_05810"/>
<proteinExistence type="predicted"/>